<reference evidence="6 7" key="1">
    <citation type="journal article" date="2021" name="BMC Genomics">
        <title>Datura genome reveals duplications of psychoactive alkaloid biosynthetic genes and high mutation rate following tissue culture.</title>
        <authorList>
            <person name="Rajewski A."/>
            <person name="Carter-House D."/>
            <person name="Stajich J."/>
            <person name="Litt A."/>
        </authorList>
    </citation>
    <scope>NUCLEOTIDE SEQUENCE [LARGE SCALE GENOMIC DNA]</scope>
    <source>
        <strain evidence="6">AR-01</strain>
    </source>
</reference>
<name>A0ABS8VJ14_DATST</name>
<evidence type="ECO:0008006" key="8">
    <source>
        <dbReference type="Google" id="ProtNLM"/>
    </source>
</evidence>
<comment type="caution">
    <text evidence="6">The sequence shown here is derived from an EMBL/GenBank/DDBJ whole genome shotgun (WGS) entry which is preliminary data.</text>
</comment>
<evidence type="ECO:0000313" key="6">
    <source>
        <dbReference type="EMBL" id="MCD9646714.1"/>
    </source>
</evidence>
<gene>
    <name evidence="6" type="ORF">HAX54_036868</name>
</gene>
<dbReference type="Proteomes" id="UP000823775">
    <property type="component" value="Unassembled WGS sequence"/>
</dbReference>
<dbReference type="InterPro" id="IPR036396">
    <property type="entry name" value="Cyt_P450_sf"/>
</dbReference>
<organism evidence="6 7">
    <name type="scientific">Datura stramonium</name>
    <name type="common">Jimsonweed</name>
    <name type="synonym">Common thornapple</name>
    <dbReference type="NCBI Taxonomy" id="4076"/>
    <lineage>
        <taxon>Eukaryota</taxon>
        <taxon>Viridiplantae</taxon>
        <taxon>Streptophyta</taxon>
        <taxon>Embryophyta</taxon>
        <taxon>Tracheophyta</taxon>
        <taxon>Spermatophyta</taxon>
        <taxon>Magnoliopsida</taxon>
        <taxon>eudicotyledons</taxon>
        <taxon>Gunneridae</taxon>
        <taxon>Pentapetalae</taxon>
        <taxon>asterids</taxon>
        <taxon>lamiids</taxon>
        <taxon>Solanales</taxon>
        <taxon>Solanaceae</taxon>
        <taxon>Solanoideae</taxon>
        <taxon>Datureae</taxon>
        <taxon>Datura</taxon>
    </lineage>
</organism>
<protein>
    <recommendedName>
        <fullName evidence="8">Cytochrome P450</fullName>
    </recommendedName>
</protein>
<evidence type="ECO:0000256" key="1">
    <source>
        <dbReference type="ARBA" id="ARBA00001971"/>
    </source>
</evidence>
<sequence>MITTQLLPPSGPHDQISQLLFDDAVRLSFERLLIPFPFIWKIRRALDIGRKELKRVAVEQVRKFAKEIVRRAGKKQICVEILDSTNGQPDEEDFVMDNAISFILAGRDTISAALTCEGVQYYDEVRSKMMYTQASLAETMRLYPPVPEDIREATEDDILPDGTFVKKGTRVIYHPYAMGRVEKVWGKDWAEFRPERWLNGHSDKELDICGQRCIYISSVSSRAKNMLGKEMAFLQMKVGGCYFAEIQGRPVVEQGVSNQFHIKY</sequence>
<evidence type="ECO:0000256" key="4">
    <source>
        <dbReference type="ARBA" id="ARBA00023002"/>
    </source>
</evidence>
<comment type="cofactor">
    <cofactor evidence="1">
        <name>heme</name>
        <dbReference type="ChEBI" id="CHEBI:30413"/>
    </cofactor>
</comment>
<dbReference type="EMBL" id="JACEIK010004901">
    <property type="protein sequence ID" value="MCD9646714.1"/>
    <property type="molecule type" value="Genomic_DNA"/>
</dbReference>
<evidence type="ECO:0000256" key="5">
    <source>
        <dbReference type="ARBA" id="ARBA00023004"/>
    </source>
</evidence>
<dbReference type="PANTHER" id="PTHR24296">
    <property type="entry name" value="CYTOCHROME P450"/>
    <property type="match status" value="1"/>
</dbReference>
<comment type="similarity">
    <text evidence="2">Belongs to the cytochrome P450 family.</text>
</comment>
<dbReference type="InterPro" id="IPR001128">
    <property type="entry name" value="Cyt_P450"/>
</dbReference>
<proteinExistence type="inferred from homology"/>
<keyword evidence="3" id="KW-0479">Metal-binding</keyword>
<evidence type="ECO:0000313" key="7">
    <source>
        <dbReference type="Proteomes" id="UP000823775"/>
    </source>
</evidence>
<evidence type="ECO:0000256" key="2">
    <source>
        <dbReference type="ARBA" id="ARBA00010617"/>
    </source>
</evidence>
<evidence type="ECO:0000256" key="3">
    <source>
        <dbReference type="ARBA" id="ARBA00022723"/>
    </source>
</evidence>
<dbReference type="SUPFAM" id="SSF48264">
    <property type="entry name" value="Cytochrome P450"/>
    <property type="match status" value="1"/>
</dbReference>
<dbReference type="Gene3D" id="1.10.630.10">
    <property type="entry name" value="Cytochrome P450"/>
    <property type="match status" value="2"/>
</dbReference>
<keyword evidence="7" id="KW-1185">Reference proteome</keyword>
<accession>A0ABS8VJ14</accession>
<keyword evidence="5" id="KW-0408">Iron</keyword>
<dbReference type="Pfam" id="PF00067">
    <property type="entry name" value="p450"/>
    <property type="match status" value="1"/>
</dbReference>
<keyword evidence="4" id="KW-0560">Oxidoreductase</keyword>